<keyword evidence="3" id="KW-0472">Membrane</keyword>
<feature type="compositionally biased region" description="Low complexity" evidence="2">
    <location>
        <begin position="470"/>
        <end position="497"/>
    </location>
</feature>
<dbReference type="Proteomes" id="UP000007799">
    <property type="component" value="Unassembled WGS sequence"/>
</dbReference>
<dbReference type="InterPro" id="IPR003409">
    <property type="entry name" value="MORN"/>
</dbReference>
<feature type="transmembrane region" description="Helical" evidence="3">
    <location>
        <begin position="524"/>
        <end position="545"/>
    </location>
</feature>
<dbReference type="AlphaFoldDB" id="F2UM46"/>
<feature type="compositionally biased region" description="Low complexity" evidence="2">
    <location>
        <begin position="294"/>
        <end position="318"/>
    </location>
</feature>
<dbReference type="PANTHER" id="PTHR23084:SF263">
    <property type="entry name" value="MORN REPEAT-CONTAINING PROTEIN 1"/>
    <property type="match status" value="1"/>
</dbReference>
<evidence type="ECO:0000256" key="1">
    <source>
        <dbReference type="ARBA" id="ARBA00022737"/>
    </source>
</evidence>
<keyword evidence="5" id="KW-1185">Reference proteome</keyword>
<feature type="compositionally biased region" description="Low complexity" evidence="2">
    <location>
        <begin position="335"/>
        <end position="346"/>
    </location>
</feature>
<feature type="compositionally biased region" description="Low complexity" evidence="2">
    <location>
        <begin position="250"/>
        <end position="261"/>
    </location>
</feature>
<dbReference type="SUPFAM" id="SSF82185">
    <property type="entry name" value="Histone H3 K4-specific methyltransferase SET7/9 N-terminal domain"/>
    <property type="match status" value="1"/>
</dbReference>
<sequence length="546" mass="58338">MASPSKPLLIRRASSFHHEQASLPFRRSLSTSRETAEEDDDGALPGIFGINTHLDIAHVDWPDGCAYTGEIDNSVAHGVGVKRSPEGWLYCGQWSHGKENGLGVYLWSDGSWYAGEWTQGQSDGLGVWCSCRRNVYAGDWTQGQKDKLGKQTWGDGGRMVEYIGMWRLGKRAGLGVEDTMHAARVSGQPSFMSDMSLSDLQLDAVQLGRLSPVALHASAISLARSCSTLNVDALGSSATHTNDATNYEHNNTNSNSITNSTGPPQLLSTTPWAVEAQQQHRLHSQSVTNLSEGTATTKKLSPTSSTASSSSSSSAAAAQRQRALWNAGLPPPTASLPSVAASAPPLRQRGRVVSNASTRTYKSNTSDTSTASHFSAQSYQPFRQQQQQQRRRQQQRHRRSSQFKSSRLLSAGQLAVLHAAPNARHQSKSKPASSSSAPTSTSSPPSSSTGIAWKRRRRGQSATAPPLPTIPSSSTSSSPQPSVVGSASPARTSQPRQRSSRTRHALSSASSSSLASQSRVLRRLLILAVAFGAFAIVIAIFAALAS</sequence>
<feature type="compositionally biased region" description="Polar residues" evidence="2">
    <location>
        <begin position="262"/>
        <end position="293"/>
    </location>
</feature>
<keyword evidence="1" id="KW-0677">Repeat</keyword>
<feature type="compositionally biased region" description="Polar residues" evidence="2">
    <location>
        <begin position="239"/>
        <end position="249"/>
    </location>
</feature>
<dbReference type="EMBL" id="GL832981">
    <property type="protein sequence ID" value="EGD78195.1"/>
    <property type="molecule type" value="Genomic_DNA"/>
</dbReference>
<dbReference type="GeneID" id="16070426"/>
<dbReference type="OMA" id="IFGINTH"/>
<evidence type="ECO:0000256" key="3">
    <source>
        <dbReference type="SAM" id="Phobius"/>
    </source>
</evidence>
<proteinExistence type="predicted"/>
<name>F2UM46_SALR5</name>
<evidence type="ECO:0000313" key="4">
    <source>
        <dbReference type="EMBL" id="EGD78195.1"/>
    </source>
</evidence>
<feature type="region of interest" description="Disordered" evidence="2">
    <location>
        <begin position="335"/>
        <end position="408"/>
    </location>
</feature>
<dbReference type="OrthoDB" id="270720at2759"/>
<dbReference type="Pfam" id="PF02493">
    <property type="entry name" value="MORN"/>
    <property type="match status" value="5"/>
</dbReference>
<dbReference type="InParanoid" id="F2UM46"/>
<feature type="compositionally biased region" description="Low complexity" evidence="2">
    <location>
        <begin position="429"/>
        <end position="448"/>
    </location>
</feature>
<dbReference type="Gene3D" id="2.20.110.10">
    <property type="entry name" value="Histone H3 K4-specific methyltransferase SET7/9 N-terminal domain"/>
    <property type="match status" value="1"/>
</dbReference>
<keyword evidence="3" id="KW-1133">Transmembrane helix</keyword>
<feature type="region of interest" description="Disordered" evidence="2">
    <location>
        <begin position="239"/>
        <end position="321"/>
    </location>
</feature>
<dbReference type="eggNOG" id="KOG0231">
    <property type="taxonomic scope" value="Eukaryota"/>
</dbReference>
<organism evidence="5">
    <name type="scientific">Salpingoeca rosetta (strain ATCC 50818 / BSB-021)</name>
    <dbReference type="NCBI Taxonomy" id="946362"/>
    <lineage>
        <taxon>Eukaryota</taxon>
        <taxon>Choanoflagellata</taxon>
        <taxon>Craspedida</taxon>
        <taxon>Salpingoecidae</taxon>
        <taxon>Salpingoeca</taxon>
    </lineage>
</organism>
<gene>
    <name evidence="4" type="ORF">PTSG_09072</name>
</gene>
<dbReference type="RefSeq" id="XP_004989871.1">
    <property type="nucleotide sequence ID" value="XM_004989814.1"/>
</dbReference>
<accession>F2UM46</accession>
<evidence type="ECO:0000313" key="5">
    <source>
        <dbReference type="Proteomes" id="UP000007799"/>
    </source>
</evidence>
<dbReference type="KEGG" id="sre:PTSG_09072"/>
<protein>
    <submittedName>
        <fullName evidence="4">Uncharacterized protein</fullName>
    </submittedName>
</protein>
<dbReference type="PANTHER" id="PTHR23084">
    <property type="entry name" value="PHOSPHATIDYLINOSITOL-4-PHOSPHATE 5-KINASE RELATED"/>
    <property type="match status" value="1"/>
</dbReference>
<feature type="compositionally biased region" description="Basic residues" evidence="2">
    <location>
        <begin position="389"/>
        <end position="401"/>
    </location>
</feature>
<dbReference type="SMART" id="SM00698">
    <property type="entry name" value="MORN"/>
    <property type="match status" value="4"/>
</dbReference>
<feature type="region of interest" description="Disordered" evidence="2">
    <location>
        <begin position="421"/>
        <end position="512"/>
    </location>
</feature>
<reference evidence="4" key="1">
    <citation type="submission" date="2009-08" db="EMBL/GenBank/DDBJ databases">
        <title>Annotation of Salpingoeca rosetta.</title>
        <authorList>
            <consortium name="The Broad Institute Genome Sequencing Platform"/>
            <person name="Russ C."/>
            <person name="Cuomo C."/>
            <person name="Burger G."/>
            <person name="Gray M.W."/>
            <person name="Holland P.W.H."/>
            <person name="King N."/>
            <person name="Lang F.B.F."/>
            <person name="Roger A.J."/>
            <person name="Ruiz-Trillo I."/>
            <person name="Young S.K."/>
            <person name="Zeng Q."/>
            <person name="Gargeya S."/>
            <person name="Alvarado L."/>
            <person name="Berlin A."/>
            <person name="Chapman S.B."/>
            <person name="Chen Z."/>
            <person name="Freedman E."/>
            <person name="Gellesch M."/>
            <person name="Goldberg J."/>
            <person name="Griggs A."/>
            <person name="Gujja S."/>
            <person name="Heilman E."/>
            <person name="Heiman D."/>
            <person name="Howarth C."/>
            <person name="Mehta T."/>
            <person name="Neiman D."/>
            <person name="Pearson M."/>
            <person name="Roberts A."/>
            <person name="Saif S."/>
            <person name="Shea T."/>
            <person name="Shenoy N."/>
            <person name="Sisk P."/>
            <person name="Stolte C."/>
            <person name="Sykes S."/>
            <person name="White J."/>
            <person name="Yandava C."/>
            <person name="Haas B."/>
            <person name="Nusbaum C."/>
            <person name="Birren B."/>
        </authorList>
    </citation>
    <scope>NUCLEOTIDE SEQUENCE [LARGE SCALE GENOMIC DNA]</scope>
    <source>
        <strain evidence="4">ATCC 50818</strain>
    </source>
</reference>
<evidence type="ECO:0000256" key="2">
    <source>
        <dbReference type="SAM" id="MobiDB-lite"/>
    </source>
</evidence>
<feature type="compositionally biased region" description="Low complexity" evidence="2">
    <location>
        <begin position="377"/>
        <end position="388"/>
    </location>
</feature>
<feature type="compositionally biased region" description="Polar residues" evidence="2">
    <location>
        <begin position="354"/>
        <end position="376"/>
    </location>
</feature>
<keyword evidence="3" id="KW-0812">Transmembrane</keyword>